<comment type="catalytic activity">
    <reaction evidence="5">
        <text>an N-terminal L-alpha-aminoacyl-[protein] + L-arginyl-tRNA(Arg) = an N-terminal L-arginyl-L-aminoacyl-[protein] + tRNA(Arg) + H(+)</text>
        <dbReference type="Rhea" id="RHEA:10208"/>
        <dbReference type="Rhea" id="RHEA-COMP:9658"/>
        <dbReference type="Rhea" id="RHEA-COMP:9673"/>
        <dbReference type="Rhea" id="RHEA-COMP:10636"/>
        <dbReference type="Rhea" id="RHEA-COMP:10638"/>
        <dbReference type="ChEBI" id="CHEBI:15378"/>
        <dbReference type="ChEBI" id="CHEBI:78442"/>
        <dbReference type="ChEBI" id="CHEBI:78513"/>
        <dbReference type="ChEBI" id="CHEBI:78597"/>
        <dbReference type="ChEBI" id="CHEBI:83562"/>
        <dbReference type="EC" id="2.3.2.8"/>
    </reaction>
</comment>
<dbReference type="PANTHER" id="PTHR21367">
    <property type="entry name" value="ARGININE-TRNA-PROTEIN TRANSFERASE 1"/>
    <property type="match status" value="1"/>
</dbReference>
<evidence type="ECO:0000256" key="5">
    <source>
        <dbReference type="PIRNR" id="PIRNR037207"/>
    </source>
</evidence>
<accession>A0A8J9SKL7</accession>
<dbReference type="PANTHER" id="PTHR21367:SF1">
    <property type="entry name" value="ARGINYL-TRNA--PROTEIN TRANSFERASE 1"/>
    <property type="match status" value="1"/>
</dbReference>
<dbReference type="InterPro" id="IPR017137">
    <property type="entry name" value="Arg-tRNA-P_Trfase_1_euk"/>
</dbReference>
<evidence type="ECO:0000256" key="3">
    <source>
        <dbReference type="ARBA" id="ARBA00022786"/>
    </source>
</evidence>
<name>A0A8J9SKL7_PHATR</name>
<evidence type="ECO:0000256" key="4">
    <source>
        <dbReference type="ARBA" id="ARBA00023315"/>
    </source>
</evidence>
<dbReference type="InterPro" id="IPR007471">
    <property type="entry name" value="N-end_Aminoacyl_Trfase_N"/>
</dbReference>
<protein>
    <recommendedName>
        <fullName evidence="5">Arginyl-tRNA--protein transferase 1</fullName>
        <shortName evidence="5">Arginyltransferase 1</shortName>
        <shortName evidence="5">R-transferase 1</shortName>
        <ecNumber evidence="5">2.3.2.8</ecNumber>
    </recommendedName>
    <alternativeName>
        <fullName evidence="5">Arginine-tRNA--protein transferase 1</fullName>
    </alternativeName>
</protein>
<dbReference type="Pfam" id="PF04377">
    <property type="entry name" value="ATE_C"/>
    <property type="match status" value="1"/>
</dbReference>
<evidence type="ECO:0000259" key="7">
    <source>
        <dbReference type="Pfam" id="PF04377"/>
    </source>
</evidence>
<dbReference type="EMBL" id="OU594958">
    <property type="protein sequence ID" value="CAG9282368.1"/>
    <property type="molecule type" value="Genomic_DNA"/>
</dbReference>
<evidence type="ECO:0000259" key="6">
    <source>
        <dbReference type="Pfam" id="PF04376"/>
    </source>
</evidence>
<keyword evidence="4 5" id="KW-0012">Acyltransferase</keyword>
<reference evidence="8" key="1">
    <citation type="submission" date="2022-02" db="EMBL/GenBank/DDBJ databases">
        <authorList>
            <person name="Giguere J D."/>
        </authorList>
    </citation>
    <scope>NUCLEOTIDE SEQUENCE</scope>
    <source>
        <strain evidence="8">CCAP 1055/1</strain>
    </source>
</reference>
<dbReference type="Proteomes" id="UP000836788">
    <property type="component" value="Chromosome 17"/>
</dbReference>
<dbReference type="AlphaFoldDB" id="A0A8J9SKL7"/>
<organism evidence="8">
    <name type="scientific">Phaeodactylum tricornutum</name>
    <name type="common">Diatom</name>
    <dbReference type="NCBI Taxonomy" id="2850"/>
    <lineage>
        <taxon>Eukaryota</taxon>
        <taxon>Sar</taxon>
        <taxon>Stramenopiles</taxon>
        <taxon>Ochrophyta</taxon>
        <taxon>Bacillariophyta</taxon>
        <taxon>Bacillariophyceae</taxon>
        <taxon>Bacillariophycidae</taxon>
        <taxon>Naviculales</taxon>
        <taxon>Phaeodactylaceae</taxon>
        <taxon>Phaeodactylum</taxon>
    </lineage>
</organism>
<dbReference type="PIRSF" id="PIRSF037207">
    <property type="entry name" value="ATE1_euk"/>
    <property type="match status" value="1"/>
</dbReference>
<dbReference type="Pfam" id="PF04376">
    <property type="entry name" value="ATE_N"/>
    <property type="match status" value="1"/>
</dbReference>
<dbReference type="EC" id="2.3.2.8" evidence="5"/>
<sequence length="640" mass="72246">MEPSSSVQRNSRSADGAMNVVRLCGSAWSECGYCKGKRASIVHRDPKASSKVYSILTARLTPACYERLVYRGWRRSGSALYKPDNAASCCPNITIRLPVKDFVPTKSQRRVTKRMQALLEAPTKAKPTSGSDERQKQIVSKRIQYQKLVEDSGKLGFLQDWTIKALREILGSKYYDEIAVEPSFKLQFQKNKKGNAASQGELVAVTSVCAQIAGRSKNALEPSSLARSLKYALTATLTESPLQISPSDTCGIEDSDTVHKKPKRQPQVSIKLIECHEASGHVMVIFNVDATDSSQISFMGEPTETNMEKPQDQLAAWWIQHCPQQPLPATYKFQIETLSAHESALDPEVHRLYFRYQHEVHGDPHPLSAEEYSFAEGDDVPWASHAPKGWKVRALKMLDFEYNELPQSKKEQILNAFGSFYMFLVENPFSSERISPRNRKLGTYHQHYRIAGLLVAVGVVDILPEGLSSVYLFYNPSFAHDLVPLGKYAILREIDWIREQEPSLPYYYLGYYIESCPKMRYKGDYHPSQLLCPVRYRWVDAEQAKKTIQEESPLHHYCQLYLVSSNGDIEKTDEETTIEKRNPCNAETALTLVQMEVGTGTPLKLSMLHEGGQDVVGPLLKEFILETSPSIAVDCLVDFR</sequence>
<evidence type="ECO:0000313" key="8">
    <source>
        <dbReference type="EMBL" id="CAG9282368.1"/>
    </source>
</evidence>
<dbReference type="GO" id="GO:0004057">
    <property type="term" value="F:arginyl-tRNA--protein transferase activity"/>
    <property type="evidence" value="ECO:0007669"/>
    <property type="project" value="UniProtKB-EC"/>
</dbReference>
<keyword evidence="3 5" id="KW-0833">Ubl conjugation pathway</keyword>
<dbReference type="OMA" id="HVMESSY"/>
<dbReference type="InterPro" id="IPR030700">
    <property type="entry name" value="N-end_Aminoacyl_Trfase"/>
</dbReference>
<feature type="domain" description="N-end rule aminoacyl transferase C-terminal" evidence="7">
    <location>
        <begin position="350"/>
        <end position="532"/>
    </location>
</feature>
<evidence type="ECO:0000256" key="2">
    <source>
        <dbReference type="ARBA" id="ARBA00022679"/>
    </source>
</evidence>
<keyword evidence="2 5" id="KW-0808">Transferase</keyword>
<proteinExistence type="inferred from homology"/>
<dbReference type="GO" id="GO:0005737">
    <property type="term" value="C:cytoplasm"/>
    <property type="evidence" value="ECO:0007669"/>
    <property type="project" value="TreeGrafter"/>
</dbReference>
<comment type="function">
    <text evidence="5">Involved in the post-translational conjugation of arginine to the N-terminal aspartate or glutamate of a protein. This arginylation is required for degradation of the protein via the ubiquitin pathway.</text>
</comment>
<comment type="similarity">
    <text evidence="1 5">Belongs to the R-transferase family.</text>
</comment>
<gene>
    <name evidence="8" type="ORF">PTTT1_LOCUS19418</name>
</gene>
<feature type="domain" description="N-end aminoacyl transferase N-terminal" evidence="6">
    <location>
        <begin position="29"/>
        <end position="110"/>
    </location>
</feature>
<evidence type="ECO:0000256" key="1">
    <source>
        <dbReference type="ARBA" id="ARBA00009991"/>
    </source>
</evidence>
<dbReference type="InterPro" id="IPR007472">
    <property type="entry name" value="N-end_Aminoacyl_Trfase_C"/>
</dbReference>